<evidence type="ECO:0000256" key="13">
    <source>
        <dbReference type="PIRSR" id="PIRSR006621-1"/>
    </source>
</evidence>
<keyword evidence="7" id="KW-0521">NADP</keyword>
<evidence type="ECO:0000313" key="16">
    <source>
        <dbReference type="EMBL" id="GAP41573.1"/>
    </source>
</evidence>
<dbReference type="Gene3D" id="3.20.20.70">
    <property type="entry name" value="Aldolase class I"/>
    <property type="match status" value="1"/>
</dbReference>
<comment type="similarity">
    <text evidence="12">Belongs to the dus family.</text>
</comment>
<comment type="catalytic activity">
    <reaction evidence="11">
        <text>a 5,6-dihydrouridine in tRNA + NAD(+) = a uridine in tRNA + NADH + H(+)</text>
        <dbReference type="Rhea" id="RHEA:54452"/>
        <dbReference type="Rhea" id="RHEA-COMP:13339"/>
        <dbReference type="Rhea" id="RHEA-COMP:13887"/>
        <dbReference type="ChEBI" id="CHEBI:15378"/>
        <dbReference type="ChEBI" id="CHEBI:57540"/>
        <dbReference type="ChEBI" id="CHEBI:57945"/>
        <dbReference type="ChEBI" id="CHEBI:65315"/>
        <dbReference type="ChEBI" id="CHEBI:74443"/>
    </reaction>
</comment>
<evidence type="ECO:0000256" key="14">
    <source>
        <dbReference type="PIRSR" id="PIRSR006621-2"/>
    </source>
</evidence>
<dbReference type="CDD" id="cd02801">
    <property type="entry name" value="DUS_like_FMN"/>
    <property type="match status" value="1"/>
</dbReference>
<evidence type="ECO:0000256" key="1">
    <source>
        <dbReference type="ARBA" id="ARBA00001917"/>
    </source>
</evidence>
<dbReference type="GO" id="GO:0000049">
    <property type="term" value="F:tRNA binding"/>
    <property type="evidence" value="ECO:0007669"/>
    <property type="project" value="UniProtKB-KW"/>
</dbReference>
<evidence type="ECO:0000256" key="10">
    <source>
        <dbReference type="ARBA" id="ARBA00048205"/>
    </source>
</evidence>
<evidence type="ECO:0000256" key="6">
    <source>
        <dbReference type="ARBA" id="ARBA00022694"/>
    </source>
</evidence>
<comment type="function">
    <text evidence="2 12">Catalyzes the synthesis of 5,6-dihydrouridine (D), a modified base found in the D-loop of most tRNAs, via the reduction of the C5-C6 double bond in target uridines.</text>
</comment>
<accession>A0A0S7BMB1</accession>
<dbReference type="AlphaFoldDB" id="A0A0S7BMB1"/>
<keyword evidence="8" id="KW-0694">RNA-binding</keyword>
<evidence type="ECO:0000256" key="2">
    <source>
        <dbReference type="ARBA" id="ARBA00002790"/>
    </source>
</evidence>
<evidence type="ECO:0000256" key="7">
    <source>
        <dbReference type="ARBA" id="ARBA00022857"/>
    </source>
</evidence>
<keyword evidence="17" id="KW-1185">Reference proteome</keyword>
<sequence>MDRVPQLSHSFRPFLIGDVQVNNPFILAPMDGISDSPFRLITRELGSAVSYTEFINTMDVVSHGVSYEKRCFFSEAERPVVFQLFDDDPARMIKASLKLYQRWKPDIIDVNMGCSVRHVVNRGAGAELLRHPNKIIEIVDGLVKVHSIPITIKIRLGWDELSKNYLEVGRIAQDYGASAITLHARTKEQNFMDPIDLESIASLKQSLQIPVIGNGNIQSIKDADQMFEYTECDAVMIGRAAIWNPWIFSGFDENEVPYSLFLETVKKHLETMKQFHGPEKGCIVFRKFAKKYLQKFSIPAERIVEIITTQDPVQFTNTFFHLIENKNLYVRSITKHDDE</sequence>
<evidence type="ECO:0000313" key="17">
    <source>
        <dbReference type="Proteomes" id="UP000053370"/>
    </source>
</evidence>
<dbReference type="RefSeq" id="WP_062283065.1">
    <property type="nucleotide sequence ID" value="NZ_DF968181.1"/>
</dbReference>
<dbReference type="InterPro" id="IPR035587">
    <property type="entry name" value="DUS-like_FMN-bd"/>
</dbReference>
<reference evidence="16" key="1">
    <citation type="journal article" date="2015" name="Genome Announc.">
        <title>Draft Genome Sequence of Anaerolineae Strain TC1, a Novel Isolate from a Methanogenic Wastewater Treatment System.</title>
        <authorList>
            <person name="Matsuura N."/>
            <person name="Tourlousse D.M."/>
            <person name="Sun L."/>
            <person name="Toyonaga M."/>
            <person name="Kuroda K."/>
            <person name="Ohashi A."/>
            <person name="Cruz R."/>
            <person name="Yamaguchi T."/>
            <person name="Sekiguchi Y."/>
        </authorList>
    </citation>
    <scope>NUCLEOTIDE SEQUENCE [LARGE SCALE GENOMIC DNA]</scope>
    <source>
        <strain evidence="16">TC1</strain>
    </source>
</reference>
<keyword evidence="6 12" id="KW-0819">tRNA processing</keyword>
<dbReference type="GO" id="GO:0017150">
    <property type="term" value="F:tRNA dihydrouridine synthase activity"/>
    <property type="evidence" value="ECO:0007669"/>
    <property type="project" value="InterPro"/>
</dbReference>
<dbReference type="PIRSF" id="PIRSF006621">
    <property type="entry name" value="Dus"/>
    <property type="match status" value="1"/>
</dbReference>
<evidence type="ECO:0000256" key="11">
    <source>
        <dbReference type="ARBA" id="ARBA00048802"/>
    </source>
</evidence>
<dbReference type="Proteomes" id="UP000053370">
    <property type="component" value="Unassembled WGS sequence"/>
</dbReference>
<dbReference type="InterPro" id="IPR018517">
    <property type="entry name" value="tRNA_hU_synthase_CS"/>
</dbReference>
<evidence type="ECO:0000259" key="15">
    <source>
        <dbReference type="Pfam" id="PF01207"/>
    </source>
</evidence>
<keyword evidence="5 12" id="KW-0288">FMN</keyword>
<keyword evidence="4 12" id="KW-0285">Flavoprotein</keyword>
<name>A0A0S7BMB1_9CHLR</name>
<gene>
    <name evidence="16" type="ORF">ATC1_131565</name>
</gene>
<keyword evidence="9 12" id="KW-0560">Oxidoreductase</keyword>
<evidence type="ECO:0000256" key="8">
    <source>
        <dbReference type="ARBA" id="ARBA00022884"/>
    </source>
</evidence>
<dbReference type="InterPro" id="IPR013785">
    <property type="entry name" value="Aldolase_TIM"/>
</dbReference>
<protein>
    <recommendedName>
        <fullName evidence="12">tRNA-dihydrouridine synthase</fullName>
        <ecNumber evidence="12">1.3.1.-</ecNumber>
    </recommendedName>
</protein>
<feature type="domain" description="DUS-like FMN-binding" evidence="15">
    <location>
        <begin position="26"/>
        <end position="297"/>
    </location>
</feature>
<dbReference type="Gene3D" id="1.10.1200.80">
    <property type="entry name" value="Putative flavin oxidoreducatase, domain 2"/>
    <property type="match status" value="1"/>
</dbReference>
<feature type="binding site" evidence="14">
    <location>
        <begin position="238"/>
        <end position="239"/>
    </location>
    <ligand>
        <name>FMN</name>
        <dbReference type="ChEBI" id="CHEBI:58210"/>
    </ligand>
</feature>
<dbReference type="STRING" id="1678840.ATC1_131565"/>
<feature type="binding site" evidence="14">
    <location>
        <position position="83"/>
    </location>
    <ligand>
        <name>FMN</name>
        <dbReference type="ChEBI" id="CHEBI:58210"/>
    </ligand>
</feature>
<feature type="binding site" evidence="14">
    <location>
        <position position="153"/>
    </location>
    <ligand>
        <name>FMN</name>
        <dbReference type="ChEBI" id="CHEBI:58210"/>
    </ligand>
</feature>
<evidence type="ECO:0000256" key="3">
    <source>
        <dbReference type="ARBA" id="ARBA00022555"/>
    </source>
</evidence>
<dbReference type="EMBL" id="DF968181">
    <property type="protein sequence ID" value="GAP41573.1"/>
    <property type="molecule type" value="Genomic_DNA"/>
</dbReference>
<comment type="catalytic activity">
    <reaction evidence="10">
        <text>a 5,6-dihydrouridine in tRNA + NADP(+) = a uridine in tRNA + NADPH + H(+)</text>
        <dbReference type="Rhea" id="RHEA:23624"/>
        <dbReference type="Rhea" id="RHEA-COMP:13339"/>
        <dbReference type="Rhea" id="RHEA-COMP:13887"/>
        <dbReference type="ChEBI" id="CHEBI:15378"/>
        <dbReference type="ChEBI" id="CHEBI:57783"/>
        <dbReference type="ChEBI" id="CHEBI:58349"/>
        <dbReference type="ChEBI" id="CHEBI:65315"/>
        <dbReference type="ChEBI" id="CHEBI:74443"/>
    </reaction>
</comment>
<dbReference type="PANTHER" id="PTHR45846:SF1">
    <property type="entry name" value="TRNA-DIHYDROURIDINE(47) SYNTHASE [NAD(P)(+)]-LIKE"/>
    <property type="match status" value="1"/>
</dbReference>
<feature type="active site" description="Proton donor" evidence="13">
    <location>
        <position position="114"/>
    </location>
</feature>
<dbReference type="EC" id="1.3.1.-" evidence="12"/>
<evidence type="ECO:0000256" key="5">
    <source>
        <dbReference type="ARBA" id="ARBA00022643"/>
    </source>
</evidence>
<dbReference type="PROSITE" id="PS01136">
    <property type="entry name" value="UPF0034"/>
    <property type="match status" value="1"/>
</dbReference>
<dbReference type="PANTHER" id="PTHR45846">
    <property type="entry name" value="TRNA-DIHYDROURIDINE(47) SYNTHASE [NAD(P)(+)]-LIKE"/>
    <property type="match status" value="1"/>
</dbReference>
<dbReference type="OrthoDB" id="9764501at2"/>
<keyword evidence="14" id="KW-0547">Nucleotide-binding</keyword>
<evidence type="ECO:0000256" key="4">
    <source>
        <dbReference type="ARBA" id="ARBA00022630"/>
    </source>
</evidence>
<keyword evidence="3" id="KW-0820">tRNA-binding</keyword>
<organism evidence="16">
    <name type="scientific">Flexilinea flocculi</name>
    <dbReference type="NCBI Taxonomy" id="1678840"/>
    <lineage>
        <taxon>Bacteria</taxon>
        <taxon>Bacillati</taxon>
        <taxon>Chloroflexota</taxon>
        <taxon>Anaerolineae</taxon>
        <taxon>Anaerolineales</taxon>
        <taxon>Anaerolineaceae</taxon>
        <taxon>Flexilinea</taxon>
    </lineage>
</organism>
<dbReference type="InterPro" id="IPR024036">
    <property type="entry name" value="tRNA-dHydroUridine_Synthase_C"/>
</dbReference>
<dbReference type="Pfam" id="PF01207">
    <property type="entry name" value="Dus"/>
    <property type="match status" value="1"/>
</dbReference>
<evidence type="ECO:0000256" key="9">
    <source>
        <dbReference type="ARBA" id="ARBA00023002"/>
    </source>
</evidence>
<dbReference type="SUPFAM" id="SSF51395">
    <property type="entry name" value="FMN-linked oxidoreductases"/>
    <property type="match status" value="1"/>
</dbReference>
<proteinExistence type="inferred from homology"/>
<dbReference type="GO" id="GO:0050660">
    <property type="term" value="F:flavin adenine dinucleotide binding"/>
    <property type="evidence" value="ECO:0007669"/>
    <property type="project" value="InterPro"/>
</dbReference>
<dbReference type="InterPro" id="IPR001269">
    <property type="entry name" value="DUS_fam"/>
</dbReference>
<feature type="binding site" evidence="14">
    <location>
        <position position="183"/>
    </location>
    <ligand>
        <name>FMN</name>
        <dbReference type="ChEBI" id="CHEBI:58210"/>
    </ligand>
</feature>
<evidence type="ECO:0000256" key="12">
    <source>
        <dbReference type="PIRNR" id="PIRNR006621"/>
    </source>
</evidence>
<comment type="cofactor">
    <cofactor evidence="1 12 14">
        <name>FMN</name>
        <dbReference type="ChEBI" id="CHEBI:58210"/>
    </cofactor>
</comment>